<organism evidence="5 6">
    <name type="scientific">Acrobeloides nanus</name>
    <dbReference type="NCBI Taxonomy" id="290746"/>
    <lineage>
        <taxon>Eukaryota</taxon>
        <taxon>Metazoa</taxon>
        <taxon>Ecdysozoa</taxon>
        <taxon>Nematoda</taxon>
        <taxon>Chromadorea</taxon>
        <taxon>Rhabditida</taxon>
        <taxon>Tylenchina</taxon>
        <taxon>Cephalobomorpha</taxon>
        <taxon>Cephaloboidea</taxon>
        <taxon>Cephalobidae</taxon>
        <taxon>Acrobeloides</taxon>
    </lineage>
</organism>
<evidence type="ECO:0000256" key="1">
    <source>
        <dbReference type="PROSITE-ProRule" id="PRU00285"/>
    </source>
</evidence>
<keyword evidence="5" id="KW-1185">Reference proteome</keyword>
<dbReference type="WBParaSite" id="ACRNAN_scaffold201.g14930.t1">
    <property type="protein sequence ID" value="ACRNAN_scaffold201.g14930.t1"/>
    <property type="gene ID" value="ACRNAN_scaffold201.g14930"/>
</dbReference>
<dbReference type="GO" id="GO:0051082">
    <property type="term" value="F:unfolded protein binding"/>
    <property type="evidence" value="ECO:0007669"/>
    <property type="project" value="TreeGrafter"/>
</dbReference>
<feature type="region of interest" description="Disordered" evidence="3">
    <location>
        <begin position="19"/>
        <end position="40"/>
    </location>
</feature>
<reference evidence="6" key="1">
    <citation type="submission" date="2022-11" db="UniProtKB">
        <authorList>
            <consortium name="WormBaseParasite"/>
        </authorList>
    </citation>
    <scope>IDENTIFICATION</scope>
</reference>
<accession>A0A914D742</accession>
<name>A0A914D742_9BILA</name>
<feature type="region of interest" description="Disordered" evidence="3">
    <location>
        <begin position="156"/>
        <end position="195"/>
    </location>
</feature>
<dbReference type="PROSITE" id="PS01031">
    <property type="entry name" value="SHSP"/>
    <property type="match status" value="1"/>
</dbReference>
<dbReference type="PRINTS" id="PR00299">
    <property type="entry name" value="ACRYSTALLIN"/>
</dbReference>
<dbReference type="GO" id="GO:0042026">
    <property type="term" value="P:protein refolding"/>
    <property type="evidence" value="ECO:0007669"/>
    <property type="project" value="TreeGrafter"/>
</dbReference>
<dbReference type="Pfam" id="PF00011">
    <property type="entry name" value="HSP20"/>
    <property type="match status" value="1"/>
</dbReference>
<dbReference type="Gene3D" id="2.60.40.790">
    <property type="match status" value="1"/>
</dbReference>
<dbReference type="CDD" id="cd06526">
    <property type="entry name" value="metazoan_ACD"/>
    <property type="match status" value="1"/>
</dbReference>
<evidence type="ECO:0000256" key="3">
    <source>
        <dbReference type="SAM" id="MobiDB-lite"/>
    </source>
</evidence>
<dbReference type="GO" id="GO:0005634">
    <property type="term" value="C:nucleus"/>
    <property type="evidence" value="ECO:0007669"/>
    <property type="project" value="TreeGrafter"/>
</dbReference>
<evidence type="ECO:0000259" key="4">
    <source>
        <dbReference type="PROSITE" id="PS01031"/>
    </source>
</evidence>
<dbReference type="AlphaFoldDB" id="A0A914D742"/>
<feature type="domain" description="SHSP" evidence="4">
    <location>
        <begin position="185"/>
        <end position="297"/>
    </location>
</feature>
<dbReference type="Proteomes" id="UP000887540">
    <property type="component" value="Unplaced"/>
</dbReference>
<comment type="similarity">
    <text evidence="1 2">Belongs to the small heat shock protein (HSP20) family.</text>
</comment>
<dbReference type="GO" id="GO:0009408">
    <property type="term" value="P:response to heat"/>
    <property type="evidence" value="ECO:0007669"/>
    <property type="project" value="TreeGrafter"/>
</dbReference>
<dbReference type="PANTHER" id="PTHR45640">
    <property type="entry name" value="HEAT SHOCK PROTEIN HSP-12.2-RELATED"/>
    <property type="match status" value="1"/>
</dbReference>
<protein>
    <submittedName>
        <fullName evidence="6">SHSP domain-containing protein</fullName>
    </submittedName>
</protein>
<proteinExistence type="inferred from homology"/>
<sequence length="306" mass="35254">MSTKYYEESEYYVKEYEVRNGLGRESTEQEQRTRGTPFESSLRYERPAFARESRLRDDFPDLQRFRDDLDSRFSRARSSYPTSGYASMDRRQQSLPPIYRSSHYDYPTYSSTRIPPVPTTTYPYTSTTEPYRPYPSETYRSTTIQHDPIYRPPTDAATHHSYRPSITTPIEPQVKHSRGPSLITTSRPGSPQPVAGAGDIQNTEEGFTIHLDVKHFEPKDIKVSLVGNTLTVTGDRIEDDPTSEQTLKRSFSRKYAIPDDIRLETVKSFMTDNGFLIIRGNRKTWKETEINVHFNSSHPNAPASNV</sequence>
<dbReference type="GO" id="GO:0005737">
    <property type="term" value="C:cytoplasm"/>
    <property type="evidence" value="ECO:0007669"/>
    <property type="project" value="TreeGrafter"/>
</dbReference>
<evidence type="ECO:0000313" key="6">
    <source>
        <dbReference type="WBParaSite" id="ACRNAN_scaffold201.g14930.t1"/>
    </source>
</evidence>
<evidence type="ECO:0000313" key="5">
    <source>
        <dbReference type="Proteomes" id="UP000887540"/>
    </source>
</evidence>
<dbReference type="PANTHER" id="PTHR45640:SF24">
    <property type="entry name" value="SHSP DOMAIN-CONTAINING PROTEIN"/>
    <property type="match status" value="1"/>
</dbReference>
<dbReference type="InterPro" id="IPR002068">
    <property type="entry name" value="A-crystallin/Hsp20_dom"/>
</dbReference>
<evidence type="ECO:0000256" key="2">
    <source>
        <dbReference type="RuleBase" id="RU003616"/>
    </source>
</evidence>
<dbReference type="InterPro" id="IPR008978">
    <property type="entry name" value="HSP20-like_chaperone"/>
</dbReference>
<dbReference type="SUPFAM" id="SSF49764">
    <property type="entry name" value="HSP20-like chaperones"/>
    <property type="match status" value="1"/>
</dbReference>
<dbReference type="InterPro" id="IPR001436">
    <property type="entry name" value="Alpha-crystallin/sHSP_animal"/>
</dbReference>